<evidence type="ECO:0000313" key="3">
    <source>
        <dbReference type="Proteomes" id="UP000070544"/>
    </source>
</evidence>
<evidence type="ECO:0000313" key="2">
    <source>
        <dbReference type="EMBL" id="KXS18442.1"/>
    </source>
</evidence>
<gene>
    <name evidence="2" type="ORF">M427DRAFT_53826</name>
</gene>
<dbReference type="AlphaFoldDB" id="A0A139ANX7"/>
<organism evidence="2 3">
    <name type="scientific">Gonapodya prolifera (strain JEL478)</name>
    <name type="common">Monoblepharis prolifera</name>
    <dbReference type="NCBI Taxonomy" id="1344416"/>
    <lineage>
        <taxon>Eukaryota</taxon>
        <taxon>Fungi</taxon>
        <taxon>Fungi incertae sedis</taxon>
        <taxon>Chytridiomycota</taxon>
        <taxon>Chytridiomycota incertae sedis</taxon>
        <taxon>Monoblepharidomycetes</taxon>
        <taxon>Monoblepharidales</taxon>
        <taxon>Gonapodyaceae</taxon>
        <taxon>Gonapodya</taxon>
    </lineage>
</organism>
<protein>
    <submittedName>
        <fullName evidence="2">Uncharacterized protein</fullName>
    </submittedName>
</protein>
<keyword evidence="3" id="KW-1185">Reference proteome</keyword>
<accession>A0A139ANX7</accession>
<name>A0A139ANX7_GONPJ</name>
<proteinExistence type="predicted"/>
<dbReference type="Proteomes" id="UP000070544">
    <property type="component" value="Unassembled WGS sequence"/>
</dbReference>
<reference evidence="2 3" key="1">
    <citation type="journal article" date="2015" name="Genome Biol. Evol.">
        <title>Phylogenomic analyses indicate that early fungi evolved digesting cell walls of algal ancestors of land plants.</title>
        <authorList>
            <person name="Chang Y."/>
            <person name="Wang S."/>
            <person name="Sekimoto S."/>
            <person name="Aerts A.L."/>
            <person name="Choi C."/>
            <person name="Clum A."/>
            <person name="LaButti K.M."/>
            <person name="Lindquist E.A."/>
            <person name="Yee Ngan C."/>
            <person name="Ohm R.A."/>
            <person name="Salamov A.A."/>
            <person name="Grigoriev I.V."/>
            <person name="Spatafora J.W."/>
            <person name="Berbee M.L."/>
        </authorList>
    </citation>
    <scope>NUCLEOTIDE SEQUENCE [LARGE SCALE GENOMIC DNA]</scope>
    <source>
        <strain evidence="2 3">JEL478</strain>
    </source>
</reference>
<dbReference type="EMBL" id="KQ965742">
    <property type="protein sequence ID" value="KXS18442.1"/>
    <property type="molecule type" value="Genomic_DNA"/>
</dbReference>
<evidence type="ECO:0000256" key="1">
    <source>
        <dbReference type="SAM" id="MobiDB-lite"/>
    </source>
</evidence>
<feature type="region of interest" description="Disordered" evidence="1">
    <location>
        <begin position="206"/>
        <end position="262"/>
    </location>
</feature>
<feature type="compositionally biased region" description="Polar residues" evidence="1">
    <location>
        <begin position="210"/>
        <end position="239"/>
    </location>
</feature>
<sequence length="262" mass="27476">MSNASPSTSSSQNLSTNSLTTSTLQLASQFSNELKSLLAAFSESRVTAFDNDGTIDLSATGRVAPVGSANRFHKESKESTPRSDRPVLDRHKQFLQTSARLQAALTRLKLQATGYSGSSETAAGVEESISDLTRRSNSLNVLLSATLKDLRELDTSVLAPTEEKKMKLLGRAVLDEGAIENATARGTASLALAQGHGVVAPKIDEDPIAMTSSPDPGSSDVANDSSGNDQGVLSGVSSTSDDESFTEYAVEGMDWTVGDSSV</sequence>